<name>L0AA49_CALLD</name>
<comment type="similarity">
    <text evidence="3 19">In the N-terminal section; belongs to the NnrE/AIBP family.</text>
</comment>
<dbReference type="GO" id="GO:0110051">
    <property type="term" value="P:metabolite repair"/>
    <property type="evidence" value="ECO:0007669"/>
    <property type="project" value="TreeGrafter"/>
</dbReference>
<keyword evidence="8 17" id="KW-0521">NADP</keyword>
<feature type="binding site" evidence="17">
    <location>
        <position position="269"/>
    </location>
    <ligand>
        <name>(6S)-NADPHX</name>
        <dbReference type="ChEBI" id="CHEBI:64076"/>
    </ligand>
</feature>
<evidence type="ECO:0000256" key="11">
    <source>
        <dbReference type="ARBA" id="ARBA00023235"/>
    </source>
</evidence>
<comment type="subunit">
    <text evidence="17">Homotetramer.</text>
</comment>
<feature type="binding site" evidence="18">
    <location>
        <position position="141"/>
    </location>
    <ligand>
        <name>K(+)</name>
        <dbReference type="ChEBI" id="CHEBI:29103"/>
    </ligand>
</feature>
<keyword evidence="5 18" id="KW-0479">Metal-binding</keyword>
<evidence type="ECO:0000256" key="19">
    <source>
        <dbReference type="PIRNR" id="PIRNR017184"/>
    </source>
</evidence>
<evidence type="ECO:0000256" key="6">
    <source>
        <dbReference type="ARBA" id="ARBA00022741"/>
    </source>
</evidence>
<evidence type="ECO:0000256" key="17">
    <source>
        <dbReference type="HAMAP-Rule" id="MF_01965"/>
    </source>
</evidence>
<dbReference type="Proteomes" id="UP000010469">
    <property type="component" value="Chromosome"/>
</dbReference>
<dbReference type="SUPFAM" id="SSF53613">
    <property type="entry name" value="Ribokinase-like"/>
    <property type="match status" value="1"/>
</dbReference>
<evidence type="ECO:0000256" key="15">
    <source>
        <dbReference type="ARBA" id="ARBA00048238"/>
    </source>
</evidence>
<sequence length="521" mass="55469">MLIMTQLCPGFIKDPQILSIEDIRSYEINNVSNGIPLLLLMENAGRAVADAIECKIGDLKNKKIIVYAGKGGNGGDALVASKHLALRGADVTIYLLYDYNLVEHQDTLINLKSLINSKMVKIIHLDDPSQYKPQDADVLIDGILGIGVKGKLREPIASALKAFNSSTGLRVAIDVPTGVDPETGYVAEGSAIADLTVTMHSLKPGLLKEDAKHYVGEILVAEIGLLRDSEIFAGPGDVLFRIPKRPKNAIKGGNGKVLTIGGSYHYFGAPFYASSAALLSGADLSFLASPEKVAYSAAQNNPGIIPFPLDGDYLNKDHIPLLLEEAKRVDVIAIGPGLGSKEETKETVITLVSSLKGKPIVIDADALKALADVDIKLWDDVVLTPHRGEAALLAKREGDPEDLAREISKKYNATVIVKAPIDVICSPNGKCRYNKTGHPAMAVGGTGDVLTGIISGFLARRIALLKDTNALNVVASSAYVSGKAGEMAVKNKGQNITALDVLNNIQNVLKEIDEEYTHGSG</sequence>
<comment type="similarity">
    <text evidence="17">Belongs to the NnrD/CARKD family.</text>
</comment>
<organism evidence="22 23">
    <name type="scientific">Caldisphaera lagunensis (strain DSM 15908 / JCM 11604 / ANMR 0165 / IC-154)</name>
    <dbReference type="NCBI Taxonomy" id="1056495"/>
    <lineage>
        <taxon>Archaea</taxon>
        <taxon>Thermoproteota</taxon>
        <taxon>Thermoprotei</taxon>
        <taxon>Acidilobales</taxon>
        <taxon>Caldisphaeraceae</taxon>
        <taxon>Caldisphaera</taxon>
    </lineage>
</organism>
<feature type="domain" description="YjeF C-terminal" evidence="20">
    <location>
        <begin position="234"/>
        <end position="512"/>
    </location>
</feature>
<dbReference type="EC" id="5.1.99.6" evidence="19"/>
<reference evidence="23" key="1">
    <citation type="submission" date="2012-03" db="EMBL/GenBank/DDBJ databases">
        <title>Complete genome of Caldisphaera lagunensis DSM 15908.</title>
        <authorList>
            <person name="Lucas S."/>
            <person name="Copeland A."/>
            <person name="Lapidus A."/>
            <person name="Glavina del Rio T."/>
            <person name="Dalin E."/>
            <person name="Tice H."/>
            <person name="Bruce D."/>
            <person name="Goodwin L."/>
            <person name="Pitluck S."/>
            <person name="Peters L."/>
            <person name="Mikhailova N."/>
            <person name="Teshima H."/>
            <person name="Kyrpides N."/>
            <person name="Mavromatis K."/>
            <person name="Ivanova N."/>
            <person name="Brettin T."/>
            <person name="Detter J.C."/>
            <person name="Han C."/>
            <person name="Larimer F."/>
            <person name="Land M."/>
            <person name="Hauser L."/>
            <person name="Markowitz V."/>
            <person name="Cheng J.-F."/>
            <person name="Hugenholtz P."/>
            <person name="Woyke T."/>
            <person name="Wu D."/>
            <person name="Spring S."/>
            <person name="Schroeder M."/>
            <person name="Brambilla E."/>
            <person name="Klenk H.-P."/>
            <person name="Eisen J.A."/>
        </authorList>
    </citation>
    <scope>NUCLEOTIDE SEQUENCE [LARGE SCALE GENOMIC DNA]</scope>
    <source>
        <strain evidence="23">DSM 15908 / JCM 11604 / IC-154</strain>
    </source>
</reference>
<evidence type="ECO:0000256" key="3">
    <source>
        <dbReference type="ARBA" id="ARBA00006001"/>
    </source>
</evidence>
<dbReference type="GO" id="GO:0046496">
    <property type="term" value="P:nicotinamide nucleotide metabolic process"/>
    <property type="evidence" value="ECO:0007669"/>
    <property type="project" value="UniProtKB-UniRule"/>
</dbReference>
<keyword evidence="22" id="KW-0808">Transferase</keyword>
<dbReference type="eggNOG" id="arCOG00018">
    <property type="taxonomic scope" value="Archaea"/>
</dbReference>
<evidence type="ECO:0000256" key="9">
    <source>
        <dbReference type="ARBA" id="ARBA00022958"/>
    </source>
</evidence>
<feature type="binding site" evidence="18">
    <location>
        <position position="73"/>
    </location>
    <ligand>
        <name>K(+)</name>
        <dbReference type="ChEBI" id="CHEBI:29103"/>
    </ligand>
</feature>
<evidence type="ECO:0000313" key="22">
    <source>
        <dbReference type="EMBL" id="AFZ70002.1"/>
    </source>
</evidence>
<keyword evidence="6 17" id="KW-0547">Nucleotide-binding</keyword>
<keyword evidence="7 17" id="KW-0067">ATP-binding</keyword>
<dbReference type="PROSITE" id="PS01050">
    <property type="entry name" value="YJEF_C_2"/>
    <property type="match status" value="1"/>
</dbReference>
<dbReference type="InterPro" id="IPR030677">
    <property type="entry name" value="Nnr"/>
</dbReference>
<comment type="function">
    <text evidence="14 19">Bifunctional enzyme that catalyzes the epimerization of the S- and R-forms of NAD(P)HX and the dehydration of the S-form of NAD(P)HX at the expense of ADP, which is converted to AMP. This allows the repair of both epimers of NAD(P)HX, a damaged form of NAD(P)H that is a result of enzymatic or heat-dependent hydration.</text>
</comment>
<dbReference type="FunCoup" id="L0AA49">
    <property type="interactions" value="41"/>
</dbReference>
<evidence type="ECO:0000256" key="8">
    <source>
        <dbReference type="ARBA" id="ARBA00022857"/>
    </source>
</evidence>
<evidence type="ECO:0000256" key="7">
    <source>
        <dbReference type="ARBA" id="ARBA00022840"/>
    </source>
</evidence>
<feature type="domain" description="YjeF N-terminal" evidence="21">
    <location>
        <begin position="17"/>
        <end position="231"/>
    </location>
</feature>
<comment type="cofactor">
    <cofactor evidence="17">
        <name>Mg(2+)</name>
        <dbReference type="ChEBI" id="CHEBI:18420"/>
    </cofactor>
</comment>
<feature type="binding site" evidence="17">
    <location>
        <position position="386"/>
    </location>
    <ligand>
        <name>(6S)-NADPHX</name>
        <dbReference type="ChEBI" id="CHEBI:64076"/>
    </ligand>
</feature>
<comment type="similarity">
    <text evidence="18">Belongs to the NnrE/AIBP family.</text>
</comment>
<dbReference type="PROSITE" id="PS51385">
    <property type="entry name" value="YJEF_N"/>
    <property type="match status" value="1"/>
</dbReference>
<keyword evidence="12 17" id="KW-0456">Lyase</keyword>
<dbReference type="HAMAP" id="MF_01965">
    <property type="entry name" value="NADHX_dehydratase"/>
    <property type="match status" value="1"/>
</dbReference>
<keyword evidence="9 18" id="KW-0630">Potassium</keyword>
<dbReference type="Gene3D" id="3.40.1190.20">
    <property type="match status" value="1"/>
</dbReference>
<feature type="binding site" evidence="17">
    <location>
        <position position="447"/>
    </location>
    <ligand>
        <name>AMP</name>
        <dbReference type="ChEBI" id="CHEBI:456215"/>
    </ligand>
</feature>
<dbReference type="GO" id="GO:0052855">
    <property type="term" value="F:ADP-dependent NAD(P)H-hydrate dehydratase activity"/>
    <property type="evidence" value="ECO:0007669"/>
    <property type="project" value="UniProtKB-UniRule"/>
</dbReference>
<dbReference type="InParanoid" id="L0AA49"/>
<feature type="binding site" evidence="17">
    <location>
        <position position="337"/>
    </location>
    <ligand>
        <name>(6S)-NADPHX</name>
        <dbReference type="ChEBI" id="CHEBI:64076"/>
    </ligand>
</feature>
<dbReference type="InterPro" id="IPR004443">
    <property type="entry name" value="YjeF_N_dom"/>
</dbReference>
<keyword evidence="22" id="KW-0418">Kinase</keyword>
<evidence type="ECO:0000256" key="18">
    <source>
        <dbReference type="HAMAP-Rule" id="MF_01966"/>
    </source>
</evidence>
<feature type="binding site" evidence="18">
    <location>
        <position position="177"/>
    </location>
    <ligand>
        <name>K(+)</name>
        <dbReference type="ChEBI" id="CHEBI:29103"/>
    </ligand>
</feature>
<evidence type="ECO:0000256" key="10">
    <source>
        <dbReference type="ARBA" id="ARBA00023027"/>
    </source>
</evidence>
<comment type="cofactor">
    <cofactor evidence="18 19">
        <name>K(+)</name>
        <dbReference type="ChEBI" id="CHEBI:29103"/>
    </cofactor>
    <text evidence="18 19">Binds 1 potassium ion per subunit.</text>
</comment>
<feature type="binding site" evidence="18">
    <location>
        <begin position="145"/>
        <end position="151"/>
    </location>
    <ligand>
        <name>(6S)-NADPHX</name>
        <dbReference type="ChEBI" id="CHEBI:64076"/>
    </ligand>
</feature>
<keyword evidence="23" id="KW-1185">Reference proteome</keyword>
<dbReference type="GO" id="GO:0005524">
    <property type="term" value="F:ATP binding"/>
    <property type="evidence" value="ECO:0007669"/>
    <property type="project" value="UniProtKB-UniRule"/>
</dbReference>
<dbReference type="PIRSF" id="PIRSF017184">
    <property type="entry name" value="Nnr"/>
    <property type="match status" value="1"/>
</dbReference>
<dbReference type="HOGENOM" id="CLU_024853_4_1_2"/>
<evidence type="ECO:0000256" key="16">
    <source>
        <dbReference type="ARBA" id="ARBA00049209"/>
    </source>
</evidence>
<evidence type="ECO:0000256" key="12">
    <source>
        <dbReference type="ARBA" id="ARBA00023239"/>
    </source>
</evidence>
<dbReference type="InterPro" id="IPR017953">
    <property type="entry name" value="Carbohydrate_kinase_pred_CS"/>
</dbReference>
<evidence type="ECO:0000259" key="21">
    <source>
        <dbReference type="PROSITE" id="PS51385"/>
    </source>
</evidence>
<dbReference type="CDD" id="cd01171">
    <property type="entry name" value="YXKO-related"/>
    <property type="match status" value="1"/>
</dbReference>
<gene>
    <name evidence="17" type="primary">nnrD</name>
    <name evidence="18" type="synonym">nnrE</name>
    <name evidence="22" type="ordered locus">Calag_0220</name>
</gene>
<evidence type="ECO:0000256" key="1">
    <source>
        <dbReference type="ARBA" id="ARBA00000013"/>
    </source>
</evidence>
<evidence type="ECO:0000256" key="5">
    <source>
        <dbReference type="ARBA" id="ARBA00022723"/>
    </source>
</evidence>
<dbReference type="KEGG" id="clg:Calag_0220"/>
<evidence type="ECO:0000256" key="13">
    <source>
        <dbReference type="ARBA" id="ARBA00023268"/>
    </source>
</evidence>
<dbReference type="GO" id="GO:0016301">
    <property type="term" value="F:kinase activity"/>
    <property type="evidence" value="ECO:0007669"/>
    <property type="project" value="UniProtKB-KW"/>
</dbReference>
<dbReference type="PANTHER" id="PTHR12592">
    <property type="entry name" value="ATP-DEPENDENT (S)-NAD(P)H-HYDRATE DEHYDRATASE FAMILY MEMBER"/>
    <property type="match status" value="1"/>
</dbReference>
<dbReference type="GO" id="GO:0052856">
    <property type="term" value="F:NAD(P)HX epimerase activity"/>
    <property type="evidence" value="ECO:0007669"/>
    <property type="project" value="UniProtKB-UniRule"/>
</dbReference>
<feature type="binding site" evidence="18">
    <location>
        <position position="174"/>
    </location>
    <ligand>
        <name>(6S)-NADPHX</name>
        <dbReference type="ChEBI" id="CHEBI:64076"/>
    </ligand>
</feature>
<evidence type="ECO:0000256" key="2">
    <source>
        <dbReference type="ARBA" id="ARBA00000909"/>
    </source>
</evidence>
<comment type="catalytic activity">
    <reaction evidence="1 18 19">
        <text>(6R)-NADHX = (6S)-NADHX</text>
        <dbReference type="Rhea" id="RHEA:32215"/>
        <dbReference type="ChEBI" id="CHEBI:64074"/>
        <dbReference type="ChEBI" id="CHEBI:64075"/>
        <dbReference type="EC" id="5.1.99.6"/>
    </reaction>
</comment>
<feature type="binding site" evidence="17">
    <location>
        <position position="448"/>
    </location>
    <ligand>
        <name>(6S)-NADPHX</name>
        <dbReference type="ChEBI" id="CHEBI:64076"/>
    </ligand>
</feature>
<keyword evidence="11 18" id="KW-0413">Isomerase</keyword>
<dbReference type="Pfam" id="PF01256">
    <property type="entry name" value="Carb_kinase"/>
    <property type="match status" value="1"/>
</dbReference>
<comment type="catalytic activity">
    <reaction evidence="15 17 19">
        <text>(6S)-NADHX + ADP = AMP + phosphate + NADH + H(+)</text>
        <dbReference type="Rhea" id="RHEA:32223"/>
        <dbReference type="ChEBI" id="CHEBI:15378"/>
        <dbReference type="ChEBI" id="CHEBI:43474"/>
        <dbReference type="ChEBI" id="CHEBI:57945"/>
        <dbReference type="ChEBI" id="CHEBI:64074"/>
        <dbReference type="ChEBI" id="CHEBI:456215"/>
        <dbReference type="ChEBI" id="CHEBI:456216"/>
        <dbReference type="EC" id="4.2.1.136"/>
    </reaction>
</comment>
<accession>L0AA49</accession>
<comment type="function">
    <text evidence="18">Catalyzes the epimerization of the S- and R-forms of NAD(P)HX, a damaged form of NAD(P)H that is a result of enzymatic or heat-dependent hydration. This is a prerequisite for the S-specific NAD(P)H-hydrate dehydratase to allow the repair of both epimers of NAD(P)HX.</text>
</comment>
<proteinExistence type="inferred from homology"/>
<dbReference type="STRING" id="1056495.Calag_0220"/>
<dbReference type="InterPro" id="IPR000631">
    <property type="entry name" value="CARKD"/>
</dbReference>
<comment type="catalytic activity">
    <reaction evidence="2 18 19">
        <text>(6R)-NADPHX = (6S)-NADPHX</text>
        <dbReference type="Rhea" id="RHEA:32227"/>
        <dbReference type="ChEBI" id="CHEBI:64076"/>
        <dbReference type="ChEBI" id="CHEBI:64077"/>
        <dbReference type="EC" id="5.1.99.6"/>
    </reaction>
</comment>
<comment type="catalytic activity">
    <reaction evidence="16 17 19">
        <text>(6S)-NADPHX + ADP = AMP + phosphate + NADPH + H(+)</text>
        <dbReference type="Rhea" id="RHEA:32235"/>
        <dbReference type="ChEBI" id="CHEBI:15378"/>
        <dbReference type="ChEBI" id="CHEBI:43474"/>
        <dbReference type="ChEBI" id="CHEBI:57783"/>
        <dbReference type="ChEBI" id="CHEBI:64076"/>
        <dbReference type="ChEBI" id="CHEBI:456215"/>
        <dbReference type="ChEBI" id="CHEBI:456216"/>
        <dbReference type="EC" id="4.2.1.136"/>
    </reaction>
</comment>
<dbReference type="SUPFAM" id="SSF64153">
    <property type="entry name" value="YjeF N-terminal domain-like"/>
    <property type="match status" value="1"/>
</dbReference>
<feature type="binding site" evidence="18">
    <location>
        <begin position="72"/>
        <end position="76"/>
    </location>
    <ligand>
        <name>(6S)-NADPHX</name>
        <dbReference type="ChEBI" id="CHEBI:64076"/>
    </ligand>
</feature>
<evidence type="ECO:0000259" key="20">
    <source>
        <dbReference type="PROSITE" id="PS51383"/>
    </source>
</evidence>
<dbReference type="PANTHER" id="PTHR12592:SF0">
    <property type="entry name" value="ATP-DEPENDENT (S)-NAD(P)H-HYDRATE DEHYDRATASE"/>
    <property type="match status" value="1"/>
</dbReference>
<keyword evidence="13" id="KW-0511">Multifunctional enzyme</keyword>
<comment type="function">
    <text evidence="17">Catalyzes the dehydration of the S-form of NAD(P)HX at the expense of ADP, which is converted to AMP. Together with NAD(P)HX epimerase, which catalyzes the epimerization of the S- and R-forms, the enzyme allows the repair of both epimers of NAD(P)HX, a damaged form of NAD(P)H that is a result of enzymatic or heat-dependent hydration.</text>
</comment>
<dbReference type="InterPro" id="IPR029056">
    <property type="entry name" value="Ribokinase-like"/>
</dbReference>
<evidence type="ECO:0000313" key="23">
    <source>
        <dbReference type="Proteomes" id="UP000010469"/>
    </source>
</evidence>
<dbReference type="InterPro" id="IPR036652">
    <property type="entry name" value="YjeF_N_dom_sf"/>
</dbReference>
<comment type="caution">
    <text evidence="17">Lacks conserved residue(s) required for the propagation of feature annotation.</text>
</comment>
<comment type="similarity">
    <text evidence="4 19">In the C-terminal section; belongs to the NnrD/CARKD family.</text>
</comment>
<dbReference type="EC" id="4.2.1.136" evidence="19"/>
<keyword evidence="10 17" id="KW-0520">NAD</keyword>
<dbReference type="NCBIfam" id="TIGR00197">
    <property type="entry name" value="yjeF_nterm"/>
    <property type="match status" value="1"/>
</dbReference>
<dbReference type="Gene3D" id="3.40.50.10260">
    <property type="entry name" value="YjeF N-terminal domain"/>
    <property type="match status" value="1"/>
</dbReference>
<dbReference type="AlphaFoldDB" id="L0AA49"/>
<dbReference type="NCBIfam" id="TIGR00196">
    <property type="entry name" value="yjeF_cterm"/>
    <property type="match status" value="1"/>
</dbReference>
<dbReference type="PROSITE" id="PS51383">
    <property type="entry name" value="YJEF_C_3"/>
    <property type="match status" value="1"/>
</dbReference>
<dbReference type="HAMAP" id="MF_01966">
    <property type="entry name" value="NADHX_epimerase"/>
    <property type="match status" value="1"/>
</dbReference>
<dbReference type="EMBL" id="CP003378">
    <property type="protein sequence ID" value="AFZ70002.1"/>
    <property type="molecule type" value="Genomic_DNA"/>
</dbReference>
<dbReference type="Pfam" id="PF03853">
    <property type="entry name" value="YjeF_N"/>
    <property type="match status" value="1"/>
</dbReference>
<evidence type="ECO:0000256" key="14">
    <source>
        <dbReference type="ARBA" id="ARBA00025153"/>
    </source>
</evidence>
<dbReference type="GO" id="GO:0046872">
    <property type="term" value="F:metal ion binding"/>
    <property type="evidence" value="ECO:0007669"/>
    <property type="project" value="UniProtKB-UniRule"/>
</dbReference>
<evidence type="ECO:0000256" key="4">
    <source>
        <dbReference type="ARBA" id="ARBA00009524"/>
    </source>
</evidence>
<protein>
    <recommendedName>
        <fullName evidence="19">Bifunctional NAD(P)H-hydrate repair enzyme</fullName>
    </recommendedName>
    <alternativeName>
        <fullName evidence="19">Nicotinamide nucleotide repair protein</fullName>
    </alternativeName>
    <domain>
        <recommendedName>
            <fullName evidence="19">ADP-dependent (S)-NAD(P)H-hydrate dehydratase</fullName>
            <ecNumber evidence="19">4.2.1.136</ecNumber>
        </recommendedName>
        <alternativeName>
            <fullName evidence="19">ADP-dependent NAD(P)HX dehydratase</fullName>
        </alternativeName>
    </domain>
    <domain>
        <recommendedName>
            <fullName evidence="19">NAD(P)H-hydrate epimerase</fullName>
            <ecNumber evidence="19">5.1.99.6</ecNumber>
        </recommendedName>
    </domain>
</protein>